<dbReference type="OrthoDB" id="3784230at2"/>
<evidence type="ECO:0000313" key="3">
    <source>
        <dbReference type="EMBL" id="SCB86625.1"/>
    </source>
</evidence>
<dbReference type="InterPro" id="IPR057253">
    <property type="entry name" value="CoiA-like_N"/>
</dbReference>
<dbReference type="InterPro" id="IPR010330">
    <property type="entry name" value="CoiA_nuc"/>
</dbReference>
<name>A0A1C3ZWE5_9LACO</name>
<feature type="domain" description="Competence protein CoiA-like N-terminal" evidence="2">
    <location>
        <begin position="16"/>
        <end position="56"/>
    </location>
</feature>
<organism evidence="3 4">
    <name type="scientific">Weissella bombi</name>
    <dbReference type="NCBI Taxonomy" id="1505725"/>
    <lineage>
        <taxon>Bacteria</taxon>
        <taxon>Bacillati</taxon>
        <taxon>Bacillota</taxon>
        <taxon>Bacilli</taxon>
        <taxon>Lactobacillales</taxon>
        <taxon>Lactobacillaceae</taxon>
        <taxon>Weissella</taxon>
    </lineage>
</organism>
<dbReference type="STRING" id="1505725.GA0061074_10323"/>
<accession>A0A1C3ZWE5</accession>
<sequence length="336" mass="39553">MFIAKTKEDNHLIEATQANHLQSYYCPACNERVRLKKGEINVPHFAHIVGSFCSASSEGETSIHLQGKLALFELFRKQYDEVRLEPWLSKIKQRPDLMLRKGNQWFVIEFQCATISIKNVQKRTKGYQQLKLKVIWILGEPYQKKRLQAGTLAKFAVIRERQLQIAFWQQEKGIIWHAWWQIDGKTKLLKRQVIHNQEQQLLKLQQAIIQSKPEIRVIQNELYHMKRFVIGIPWACHPQYPLPGGLKCAQWQVIVYILLALEKQPLTIAQLIIILTKQTWRQFGCVSIQAVQEMWLNYLLADLMSNKLLKKVADKMVLVKPLEWYETYQEKLQLKP</sequence>
<protein>
    <submittedName>
        <fullName evidence="3">Competence protein CoiA</fullName>
    </submittedName>
</protein>
<reference evidence="4" key="1">
    <citation type="submission" date="2016-08" db="EMBL/GenBank/DDBJ databases">
        <authorList>
            <person name="Varghese N."/>
            <person name="Submissions Spin"/>
        </authorList>
    </citation>
    <scope>NUCLEOTIDE SEQUENCE [LARGE SCALE GENOMIC DNA]</scope>
    <source>
        <strain evidence="4">R-53094</strain>
    </source>
</reference>
<evidence type="ECO:0000259" key="2">
    <source>
        <dbReference type="Pfam" id="PF25164"/>
    </source>
</evidence>
<dbReference type="AlphaFoldDB" id="A0A1C3ZWE5"/>
<dbReference type="Pfam" id="PF06054">
    <property type="entry name" value="CoiA_nuc"/>
    <property type="match status" value="1"/>
</dbReference>
<dbReference type="EMBL" id="FMAO01000003">
    <property type="protein sequence ID" value="SCB86625.1"/>
    <property type="molecule type" value="Genomic_DNA"/>
</dbReference>
<dbReference type="Pfam" id="PF25164">
    <property type="entry name" value="CoiA_N"/>
    <property type="match status" value="1"/>
</dbReference>
<feature type="domain" description="Competence protein CoiA nuclease-like" evidence="1">
    <location>
        <begin position="60"/>
        <end position="204"/>
    </location>
</feature>
<dbReference type="RefSeq" id="WP_092461808.1">
    <property type="nucleotide sequence ID" value="NZ_BJEE01000004.1"/>
</dbReference>
<evidence type="ECO:0000313" key="4">
    <source>
        <dbReference type="Proteomes" id="UP000199268"/>
    </source>
</evidence>
<dbReference type="Proteomes" id="UP000199268">
    <property type="component" value="Unassembled WGS sequence"/>
</dbReference>
<keyword evidence="4" id="KW-1185">Reference proteome</keyword>
<gene>
    <name evidence="3" type="ORF">GA0061074_10323</name>
</gene>
<proteinExistence type="predicted"/>
<evidence type="ECO:0000259" key="1">
    <source>
        <dbReference type="Pfam" id="PF06054"/>
    </source>
</evidence>